<dbReference type="SUPFAM" id="SSF53850">
    <property type="entry name" value="Periplasmic binding protein-like II"/>
    <property type="match status" value="1"/>
</dbReference>
<dbReference type="GO" id="GO:0003677">
    <property type="term" value="F:DNA binding"/>
    <property type="evidence" value="ECO:0007669"/>
    <property type="project" value="UniProtKB-KW"/>
</dbReference>
<evidence type="ECO:0000313" key="6">
    <source>
        <dbReference type="EMBL" id="ETA74263.1"/>
    </source>
</evidence>
<dbReference type="InterPro" id="IPR005119">
    <property type="entry name" value="LysR_subst-bd"/>
</dbReference>
<evidence type="ECO:0000256" key="4">
    <source>
        <dbReference type="ARBA" id="ARBA00023163"/>
    </source>
</evidence>
<dbReference type="InterPro" id="IPR036390">
    <property type="entry name" value="WH_DNA-bd_sf"/>
</dbReference>
<dbReference type="Proteomes" id="UP000018559">
    <property type="component" value="Unassembled WGS sequence"/>
</dbReference>
<dbReference type="PATRIC" id="fig|1392007.3.peg.920"/>
<dbReference type="Gene3D" id="3.40.190.290">
    <property type="match status" value="1"/>
</dbReference>
<evidence type="ECO:0000313" key="7">
    <source>
        <dbReference type="Proteomes" id="UP000018559"/>
    </source>
</evidence>
<dbReference type="PANTHER" id="PTHR30346:SF0">
    <property type="entry name" value="HCA OPERON TRANSCRIPTIONAL ACTIVATOR HCAR"/>
    <property type="match status" value="1"/>
</dbReference>
<accession>V7HYG4</accession>
<dbReference type="Pfam" id="PF03466">
    <property type="entry name" value="LysR_substrate"/>
    <property type="match status" value="1"/>
</dbReference>
<evidence type="ECO:0000256" key="3">
    <source>
        <dbReference type="ARBA" id="ARBA00023125"/>
    </source>
</evidence>
<dbReference type="GO" id="GO:0032993">
    <property type="term" value="C:protein-DNA complex"/>
    <property type="evidence" value="ECO:0007669"/>
    <property type="project" value="TreeGrafter"/>
</dbReference>
<dbReference type="PRINTS" id="PR00039">
    <property type="entry name" value="HTHLYSR"/>
</dbReference>
<keyword evidence="7" id="KW-1185">Reference proteome</keyword>
<dbReference type="Gene3D" id="1.10.10.10">
    <property type="entry name" value="Winged helix-like DNA-binding domain superfamily/Winged helix DNA-binding domain"/>
    <property type="match status" value="1"/>
</dbReference>
<evidence type="ECO:0000256" key="2">
    <source>
        <dbReference type="ARBA" id="ARBA00023015"/>
    </source>
</evidence>
<dbReference type="GO" id="GO:0003700">
    <property type="term" value="F:DNA-binding transcription factor activity"/>
    <property type="evidence" value="ECO:0007669"/>
    <property type="project" value="InterPro"/>
</dbReference>
<dbReference type="PANTHER" id="PTHR30346">
    <property type="entry name" value="TRANSCRIPTIONAL DUAL REGULATOR HCAR-RELATED"/>
    <property type="match status" value="1"/>
</dbReference>
<dbReference type="Pfam" id="PF00126">
    <property type="entry name" value="HTH_1"/>
    <property type="match status" value="1"/>
</dbReference>
<protein>
    <submittedName>
        <fullName evidence="6">LysR family transcriptional regulator</fullName>
    </submittedName>
</protein>
<comment type="similarity">
    <text evidence="1">Belongs to the LysR transcriptional regulatory family.</text>
</comment>
<dbReference type="CDD" id="cd05466">
    <property type="entry name" value="PBP2_LTTR_substrate"/>
    <property type="match status" value="1"/>
</dbReference>
<reference evidence="6 7" key="1">
    <citation type="journal article" date="2014" name="Genome Announc.">
        <title>The Genome of the Predominant Equine Lactobacillus Species, Lactobacillus equi, Is Reflective of Its Lifestyle Adaptations to an Herbivorous Host.</title>
        <authorList>
            <person name="O'Donnell M.M."/>
            <person name="Harris H.M."/>
            <person name="O'Toole P.W."/>
            <person name="Ross R.P."/>
        </authorList>
    </citation>
    <scope>NUCLEOTIDE SEQUENCE [LARGE SCALE GENOMIC DNA]</scope>
    <source>
        <strain evidence="6 7">DPC 6820</strain>
    </source>
</reference>
<feature type="domain" description="HTH lysR-type" evidence="5">
    <location>
        <begin position="1"/>
        <end position="58"/>
    </location>
</feature>
<dbReference type="FunFam" id="1.10.10.10:FF:000001">
    <property type="entry name" value="LysR family transcriptional regulator"/>
    <property type="match status" value="1"/>
</dbReference>
<dbReference type="EMBL" id="AWWH01000106">
    <property type="protein sequence ID" value="ETA74263.1"/>
    <property type="molecule type" value="Genomic_DNA"/>
</dbReference>
<gene>
    <name evidence="6" type="ORF">LEQ_0507c</name>
</gene>
<evidence type="ECO:0000256" key="1">
    <source>
        <dbReference type="ARBA" id="ARBA00009437"/>
    </source>
</evidence>
<dbReference type="AlphaFoldDB" id="V7HYG4"/>
<dbReference type="RefSeq" id="WP_023859523.1">
    <property type="nucleotide sequence ID" value="NZ_AWWH01000106.1"/>
</dbReference>
<name>V7HYG4_9LACO</name>
<keyword evidence="2" id="KW-0805">Transcription regulation</keyword>
<comment type="caution">
    <text evidence="6">The sequence shown here is derived from an EMBL/GenBank/DDBJ whole genome shotgun (WGS) entry which is preliminary data.</text>
</comment>
<keyword evidence="4" id="KW-0804">Transcription</keyword>
<dbReference type="PROSITE" id="PS50931">
    <property type="entry name" value="HTH_LYSR"/>
    <property type="match status" value="1"/>
</dbReference>
<dbReference type="SUPFAM" id="SSF46785">
    <property type="entry name" value="Winged helix' DNA-binding domain"/>
    <property type="match status" value="1"/>
</dbReference>
<organism evidence="6 7">
    <name type="scientific">Ligilactobacillus equi DPC 6820</name>
    <dbReference type="NCBI Taxonomy" id="1392007"/>
    <lineage>
        <taxon>Bacteria</taxon>
        <taxon>Bacillati</taxon>
        <taxon>Bacillota</taxon>
        <taxon>Bacilli</taxon>
        <taxon>Lactobacillales</taxon>
        <taxon>Lactobacillaceae</taxon>
        <taxon>Ligilactobacillus</taxon>
    </lineage>
</organism>
<proteinExistence type="inferred from homology"/>
<dbReference type="InterPro" id="IPR036388">
    <property type="entry name" value="WH-like_DNA-bd_sf"/>
</dbReference>
<dbReference type="InterPro" id="IPR000847">
    <property type="entry name" value="LysR_HTH_N"/>
</dbReference>
<sequence length="293" mass="33321">MHIEHLTTFINLAETLNFSKTAENMHLSQSAVSQIIASIEKQLEITLFYRSRKGVTLAPAGADLYQSLKPWMNGYYKAIQHAQQVASQEKKQLTIGYSGTPYENSVLPQLVREFSQSNPNIKVFLENYSHHELMDHLQRGLCDLIFTMPDIIAGNDNFAYTELMSGYYCVIVPKNYGFNPTEKMVLQDLDHQSLIFLDHRWCPPSQDKLQKEITQVCHQLDLSYVNNIATAYAMVKAGQGLGIWANFVSDPNEPHLQKITLVTDITPSYGLATLKHANNHTINNFSKWLLEKV</sequence>
<keyword evidence="3" id="KW-0238">DNA-binding</keyword>
<evidence type="ECO:0000259" key="5">
    <source>
        <dbReference type="PROSITE" id="PS50931"/>
    </source>
</evidence>